<protein>
    <submittedName>
        <fullName evidence="1">Uncharacterized protein</fullName>
    </submittedName>
</protein>
<comment type="caution">
    <text evidence="1">The sequence shown here is derived from an EMBL/GenBank/DDBJ whole genome shotgun (WGS) entry which is preliminary data.</text>
</comment>
<organism evidence="1 2">
    <name type="scientific">Dryococelus australis</name>
    <dbReference type="NCBI Taxonomy" id="614101"/>
    <lineage>
        <taxon>Eukaryota</taxon>
        <taxon>Metazoa</taxon>
        <taxon>Ecdysozoa</taxon>
        <taxon>Arthropoda</taxon>
        <taxon>Hexapoda</taxon>
        <taxon>Insecta</taxon>
        <taxon>Pterygota</taxon>
        <taxon>Neoptera</taxon>
        <taxon>Polyneoptera</taxon>
        <taxon>Phasmatodea</taxon>
        <taxon>Verophasmatodea</taxon>
        <taxon>Anareolatae</taxon>
        <taxon>Phasmatidae</taxon>
        <taxon>Eurycanthinae</taxon>
        <taxon>Dryococelus</taxon>
    </lineage>
</organism>
<dbReference type="EMBL" id="JARBHB010000010">
    <property type="protein sequence ID" value="KAJ8874504.1"/>
    <property type="molecule type" value="Genomic_DNA"/>
</dbReference>
<keyword evidence="2" id="KW-1185">Reference proteome</keyword>
<evidence type="ECO:0000313" key="2">
    <source>
        <dbReference type="Proteomes" id="UP001159363"/>
    </source>
</evidence>
<dbReference type="Proteomes" id="UP001159363">
    <property type="component" value="Chromosome 9"/>
</dbReference>
<gene>
    <name evidence="1" type="ORF">PR048_025364</name>
</gene>
<reference evidence="1 2" key="1">
    <citation type="submission" date="2023-02" db="EMBL/GenBank/DDBJ databases">
        <title>LHISI_Scaffold_Assembly.</title>
        <authorList>
            <person name="Stuart O.P."/>
            <person name="Cleave R."/>
            <person name="Magrath M.J.L."/>
            <person name="Mikheyev A.S."/>
        </authorList>
    </citation>
    <scope>NUCLEOTIDE SEQUENCE [LARGE SCALE GENOMIC DNA]</scope>
    <source>
        <strain evidence="1">Daus_M_001</strain>
        <tissue evidence="1">Leg muscle</tissue>
    </source>
</reference>
<accession>A0ABQ9GR44</accession>
<sequence length="96" mass="10933">MLTTIHNAQMVTVQKRAFQKMKLIAVVEYNKMKGGKSGGQKKNALDFRITTIEKMISKHNKEEFSPKDLCHTSSFTNRVHLIGRNFQSLNPASPKK</sequence>
<evidence type="ECO:0000313" key="1">
    <source>
        <dbReference type="EMBL" id="KAJ8874504.1"/>
    </source>
</evidence>
<proteinExistence type="predicted"/>
<name>A0ABQ9GR44_9NEOP</name>